<name>A0A3N4LH83_9PEZI</name>
<protein>
    <submittedName>
        <fullName evidence="2">Uncharacterized protein</fullName>
    </submittedName>
</protein>
<reference evidence="2 3" key="1">
    <citation type="journal article" date="2018" name="Nat. Ecol. Evol.">
        <title>Pezizomycetes genomes reveal the molecular basis of ectomycorrhizal truffle lifestyle.</title>
        <authorList>
            <person name="Murat C."/>
            <person name="Payen T."/>
            <person name="Noel B."/>
            <person name="Kuo A."/>
            <person name="Morin E."/>
            <person name="Chen J."/>
            <person name="Kohler A."/>
            <person name="Krizsan K."/>
            <person name="Balestrini R."/>
            <person name="Da Silva C."/>
            <person name="Montanini B."/>
            <person name="Hainaut M."/>
            <person name="Levati E."/>
            <person name="Barry K.W."/>
            <person name="Belfiori B."/>
            <person name="Cichocki N."/>
            <person name="Clum A."/>
            <person name="Dockter R.B."/>
            <person name="Fauchery L."/>
            <person name="Guy J."/>
            <person name="Iotti M."/>
            <person name="Le Tacon F."/>
            <person name="Lindquist E.A."/>
            <person name="Lipzen A."/>
            <person name="Malagnac F."/>
            <person name="Mello A."/>
            <person name="Molinier V."/>
            <person name="Miyauchi S."/>
            <person name="Poulain J."/>
            <person name="Riccioni C."/>
            <person name="Rubini A."/>
            <person name="Sitrit Y."/>
            <person name="Splivallo R."/>
            <person name="Traeger S."/>
            <person name="Wang M."/>
            <person name="Zifcakova L."/>
            <person name="Wipf D."/>
            <person name="Zambonelli A."/>
            <person name="Paolocci F."/>
            <person name="Nowrousian M."/>
            <person name="Ottonello S."/>
            <person name="Baldrian P."/>
            <person name="Spatafora J.W."/>
            <person name="Henrissat B."/>
            <person name="Nagy L.G."/>
            <person name="Aury J.M."/>
            <person name="Wincker P."/>
            <person name="Grigoriev I.V."/>
            <person name="Bonfante P."/>
            <person name="Martin F.M."/>
        </authorList>
    </citation>
    <scope>NUCLEOTIDE SEQUENCE [LARGE SCALE GENOMIC DNA]</scope>
    <source>
        <strain evidence="2 3">ATCC MYA-4762</strain>
    </source>
</reference>
<keyword evidence="1" id="KW-1133">Transmembrane helix</keyword>
<accession>A0A3N4LH83</accession>
<feature type="transmembrane region" description="Helical" evidence="1">
    <location>
        <begin position="35"/>
        <end position="56"/>
    </location>
</feature>
<keyword evidence="3" id="KW-1185">Reference proteome</keyword>
<keyword evidence="1" id="KW-0472">Membrane</keyword>
<proteinExistence type="predicted"/>
<evidence type="ECO:0000313" key="3">
    <source>
        <dbReference type="Proteomes" id="UP000267821"/>
    </source>
</evidence>
<dbReference type="AlphaFoldDB" id="A0A3N4LH83"/>
<evidence type="ECO:0000256" key="1">
    <source>
        <dbReference type="SAM" id="Phobius"/>
    </source>
</evidence>
<sequence length="83" mass="9165">MACLSIVCQKFGIQLSLPVHSSDNFRSGPLCLPTLVPLLAIFLTSVCFCLSASNYARRHPTLAPALSSCPPDVWKRKRKVCWC</sequence>
<dbReference type="InParanoid" id="A0A3N4LH83"/>
<keyword evidence="1" id="KW-0812">Transmembrane</keyword>
<gene>
    <name evidence="2" type="ORF">L211DRAFT_841056</name>
</gene>
<organism evidence="2 3">
    <name type="scientific">Terfezia boudieri ATCC MYA-4762</name>
    <dbReference type="NCBI Taxonomy" id="1051890"/>
    <lineage>
        <taxon>Eukaryota</taxon>
        <taxon>Fungi</taxon>
        <taxon>Dikarya</taxon>
        <taxon>Ascomycota</taxon>
        <taxon>Pezizomycotina</taxon>
        <taxon>Pezizomycetes</taxon>
        <taxon>Pezizales</taxon>
        <taxon>Pezizaceae</taxon>
        <taxon>Terfezia</taxon>
    </lineage>
</organism>
<dbReference type="Proteomes" id="UP000267821">
    <property type="component" value="Unassembled WGS sequence"/>
</dbReference>
<evidence type="ECO:0000313" key="2">
    <source>
        <dbReference type="EMBL" id="RPB21068.1"/>
    </source>
</evidence>
<dbReference type="EMBL" id="ML121564">
    <property type="protein sequence ID" value="RPB21068.1"/>
    <property type="molecule type" value="Genomic_DNA"/>
</dbReference>